<evidence type="ECO:0000256" key="3">
    <source>
        <dbReference type="ARBA" id="ARBA00012239"/>
    </source>
</evidence>
<dbReference type="PANTHER" id="PTHR43586">
    <property type="entry name" value="CYSTEINE DESULFURASE"/>
    <property type="match status" value="1"/>
</dbReference>
<dbReference type="PIRSF" id="PIRSF005572">
    <property type="entry name" value="NifS"/>
    <property type="match status" value="1"/>
</dbReference>
<dbReference type="InterPro" id="IPR016454">
    <property type="entry name" value="Cysteine_dSase"/>
</dbReference>
<dbReference type="RefSeq" id="WP_341266820.1">
    <property type="nucleotide sequence ID" value="NZ_CP146843.1"/>
</dbReference>
<comment type="catalytic activity">
    <reaction evidence="5">
        <text>(sulfur carrier)-H + L-cysteine = (sulfur carrier)-SH + L-alanine</text>
        <dbReference type="Rhea" id="RHEA:43892"/>
        <dbReference type="Rhea" id="RHEA-COMP:14737"/>
        <dbReference type="Rhea" id="RHEA-COMP:14739"/>
        <dbReference type="ChEBI" id="CHEBI:29917"/>
        <dbReference type="ChEBI" id="CHEBI:35235"/>
        <dbReference type="ChEBI" id="CHEBI:57972"/>
        <dbReference type="ChEBI" id="CHEBI:64428"/>
        <dbReference type="EC" id="2.8.1.7"/>
    </reaction>
</comment>
<comment type="cofactor">
    <cofactor evidence="1 6">
        <name>pyridoxal 5'-phosphate</name>
        <dbReference type="ChEBI" id="CHEBI:597326"/>
    </cofactor>
</comment>
<dbReference type="InterPro" id="IPR015424">
    <property type="entry name" value="PyrdxlP-dep_Trfase"/>
</dbReference>
<evidence type="ECO:0000256" key="1">
    <source>
        <dbReference type="ARBA" id="ARBA00001933"/>
    </source>
</evidence>
<dbReference type="SUPFAM" id="SSF53383">
    <property type="entry name" value="PLP-dependent transferases"/>
    <property type="match status" value="1"/>
</dbReference>
<dbReference type="Gene3D" id="3.90.1150.10">
    <property type="entry name" value="Aspartate Aminotransferase, domain 1"/>
    <property type="match status" value="1"/>
</dbReference>
<dbReference type="Pfam" id="PF00266">
    <property type="entry name" value="Aminotran_5"/>
    <property type="match status" value="1"/>
</dbReference>
<dbReference type="InterPro" id="IPR015421">
    <property type="entry name" value="PyrdxlP-dep_Trfase_major"/>
</dbReference>
<gene>
    <name evidence="8" type="ORF">AshY1_02850</name>
</gene>
<dbReference type="EMBL" id="CP146843">
    <property type="protein sequence ID" value="WYY26416.1"/>
    <property type="molecule type" value="Genomic_DNA"/>
</dbReference>
<dbReference type="InterPro" id="IPR020578">
    <property type="entry name" value="Aminotrans_V_PyrdxlP_BS"/>
</dbReference>
<reference evidence="8" key="1">
    <citation type="submission" date="2024-03" db="EMBL/GenBank/DDBJ databases">
        <title>The Complete Genome of 'Candidatus Phytoplasma fraxini' AshY1 from the Ash Yellows Group.</title>
        <authorList>
            <person name="Boehm J.W."/>
            <person name="Huettel B."/>
            <person name="Schneider B."/>
            <person name="Kube M."/>
        </authorList>
    </citation>
    <scope>NUCLEOTIDE SEQUENCE [LARGE SCALE GENOMIC DNA]</scope>
    <source>
        <strain evidence="8">AshY1</strain>
    </source>
</reference>
<comment type="similarity">
    <text evidence="2">Belongs to the class-V pyridoxal-phosphate-dependent aminotransferase family. Csd subfamily.</text>
</comment>
<evidence type="ECO:0000313" key="8">
    <source>
        <dbReference type="EMBL" id="WYY26416.1"/>
    </source>
</evidence>
<evidence type="ECO:0000259" key="7">
    <source>
        <dbReference type="Pfam" id="PF00266"/>
    </source>
</evidence>
<name>A0ABZ2U869_ASHYP</name>
<dbReference type="EC" id="2.8.1.7" evidence="3"/>
<accession>A0ABZ2U869</accession>
<keyword evidence="9" id="KW-1185">Reference proteome</keyword>
<protein>
    <recommendedName>
        <fullName evidence="3">cysteine desulfurase</fullName>
        <ecNumber evidence="3">2.8.1.7</ecNumber>
    </recommendedName>
</protein>
<dbReference type="Proteomes" id="UP001484199">
    <property type="component" value="Chromosome"/>
</dbReference>
<dbReference type="InterPro" id="IPR000192">
    <property type="entry name" value="Aminotrans_V_dom"/>
</dbReference>
<feature type="domain" description="Aminotransferase class V" evidence="7">
    <location>
        <begin position="23"/>
        <end position="389"/>
    </location>
</feature>
<evidence type="ECO:0000256" key="5">
    <source>
        <dbReference type="ARBA" id="ARBA00050776"/>
    </source>
</evidence>
<evidence type="ECO:0000313" key="9">
    <source>
        <dbReference type="Proteomes" id="UP001484199"/>
    </source>
</evidence>
<dbReference type="InterPro" id="IPR015422">
    <property type="entry name" value="PyrdxlP-dep_Trfase_small"/>
</dbReference>
<organism evidence="8 9">
    <name type="scientific">Ash yellows phytoplasma</name>
    <dbReference type="NCBI Taxonomy" id="35780"/>
    <lineage>
        <taxon>Bacteria</taxon>
        <taxon>Bacillati</taxon>
        <taxon>Mycoplasmatota</taxon>
        <taxon>Mollicutes</taxon>
        <taxon>Acholeplasmatales</taxon>
        <taxon>Acholeplasmataceae</taxon>
        <taxon>Candidatus Phytoplasma</taxon>
        <taxon>16SrVII (Ash yellows group)</taxon>
    </lineage>
</organism>
<dbReference type="PROSITE" id="PS00595">
    <property type="entry name" value="AA_TRANSFER_CLASS_5"/>
    <property type="match status" value="1"/>
</dbReference>
<sequence>MLKNPINNVRTAFPIFKKNPQLVYFDTAATSLKPYTMINALKEFYENNGLNIRGSNFLNLKNAQNLERIRRKTASFVKATSEEIIFTKGATDSLNIIAQILSPLINEQDEVIVSSLEHNSSLLPWMEITNQKKANLKFIPLTCDNRIQIDNFQKVLSNKTKIVILTHTSNVLGHITPIKEITNLAHQQKALVILDASQSIAHIPLNVKDLNIDFMVFSTHKAYGPFGLGILFGKKNFLENLKPPFIGGGSIKEIDIEKKKFWFNDLPYKWSPGTPNIGSIIAWGKSLEFMENIGLNNIFEYEHKITKQIFRKLLKIPRIKIFNSQITNMINFNFTNLHSHDVENFLNQDNIYVRTGQHCSYLTSHQIKATNTIRISVGIHNNEQDVEILIKNLQKVYNFFVA</sequence>
<evidence type="ECO:0000256" key="2">
    <source>
        <dbReference type="ARBA" id="ARBA00010447"/>
    </source>
</evidence>
<proteinExistence type="inferred from homology"/>
<evidence type="ECO:0000256" key="4">
    <source>
        <dbReference type="ARBA" id="ARBA00022898"/>
    </source>
</evidence>
<keyword evidence="4" id="KW-0663">Pyridoxal phosphate</keyword>
<dbReference type="PANTHER" id="PTHR43586:SF8">
    <property type="entry name" value="CYSTEINE DESULFURASE 1, CHLOROPLASTIC"/>
    <property type="match status" value="1"/>
</dbReference>
<evidence type="ECO:0000256" key="6">
    <source>
        <dbReference type="RuleBase" id="RU004504"/>
    </source>
</evidence>
<dbReference type="Gene3D" id="3.40.640.10">
    <property type="entry name" value="Type I PLP-dependent aspartate aminotransferase-like (Major domain)"/>
    <property type="match status" value="1"/>
</dbReference>